<feature type="compositionally biased region" description="Polar residues" evidence="11">
    <location>
        <begin position="929"/>
        <end position="940"/>
    </location>
</feature>
<dbReference type="AlphaFoldDB" id="A0A8H7H6I3"/>
<proteinExistence type="predicted"/>
<keyword evidence="3" id="KW-0378">Hydrolase</keyword>
<dbReference type="GO" id="GO:0008311">
    <property type="term" value="F:double-stranded DNA 3'-5' DNA exonuclease activity"/>
    <property type="evidence" value="ECO:0007669"/>
    <property type="project" value="TreeGrafter"/>
</dbReference>
<feature type="region of interest" description="Disordered" evidence="11">
    <location>
        <begin position="840"/>
        <end position="940"/>
    </location>
</feature>
<dbReference type="CDD" id="cd09088">
    <property type="entry name" value="Ape2-like_AP-endo"/>
    <property type="match status" value="1"/>
</dbReference>
<evidence type="ECO:0000256" key="5">
    <source>
        <dbReference type="ARBA" id="ARBA00022842"/>
    </source>
</evidence>
<protein>
    <submittedName>
        <fullName evidence="13">DNA-(Apurinic or apyrimidinic site) lyase</fullName>
    </submittedName>
</protein>
<evidence type="ECO:0000256" key="2">
    <source>
        <dbReference type="ARBA" id="ARBA00022771"/>
    </source>
</evidence>
<evidence type="ECO:0000256" key="9">
    <source>
        <dbReference type="PIRSR" id="PIRSR604808-3"/>
    </source>
</evidence>
<dbReference type="GO" id="GO:0005634">
    <property type="term" value="C:nucleus"/>
    <property type="evidence" value="ECO:0007669"/>
    <property type="project" value="TreeGrafter"/>
</dbReference>
<dbReference type="InterPro" id="IPR004808">
    <property type="entry name" value="AP_endonuc_1"/>
</dbReference>
<dbReference type="Gene3D" id="3.60.10.10">
    <property type="entry name" value="Endonuclease/exonuclease/phosphatase"/>
    <property type="match status" value="1"/>
</dbReference>
<feature type="site" description="Transition state stabilizer" evidence="9">
    <location>
        <position position="628"/>
    </location>
</feature>
<dbReference type="GO" id="GO:0006284">
    <property type="term" value="P:base-excision repair"/>
    <property type="evidence" value="ECO:0007669"/>
    <property type="project" value="TreeGrafter"/>
</dbReference>
<dbReference type="Pfam" id="PF10236">
    <property type="entry name" value="DAP3"/>
    <property type="match status" value="1"/>
</dbReference>
<evidence type="ECO:0000256" key="7">
    <source>
        <dbReference type="PIRSR" id="PIRSR604808-1"/>
    </source>
</evidence>
<gene>
    <name evidence="13" type="ORF">RHS04_05793</name>
</gene>
<reference evidence="13" key="1">
    <citation type="submission" date="2020-09" db="EMBL/GenBank/DDBJ databases">
        <title>Comparative genome analyses of four rice-infecting Rhizoctonia solani isolates reveal extensive enrichment of homogalacturonan modification genes.</title>
        <authorList>
            <person name="Lee D.-Y."/>
            <person name="Jeon J."/>
            <person name="Kim K.-T."/>
            <person name="Cheong K."/>
            <person name="Song H."/>
            <person name="Choi G."/>
            <person name="Ko J."/>
            <person name="Opiyo S.O."/>
            <person name="Zuo S."/>
            <person name="Madhav S."/>
            <person name="Lee Y.-H."/>
            <person name="Wang G.-L."/>
        </authorList>
    </citation>
    <scope>NUCLEOTIDE SEQUENCE</scope>
    <source>
        <strain evidence="13">AG1-IA YN-7</strain>
    </source>
</reference>
<feature type="active site" evidence="7">
    <location>
        <position position="587"/>
    </location>
</feature>
<evidence type="ECO:0000256" key="10">
    <source>
        <dbReference type="PROSITE-ProRule" id="PRU01343"/>
    </source>
</evidence>
<keyword evidence="6" id="KW-0539">Nucleus</keyword>
<feature type="compositionally biased region" description="Polar residues" evidence="11">
    <location>
        <begin position="875"/>
        <end position="902"/>
    </location>
</feature>
<evidence type="ECO:0000256" key="1">
    <source>
        <dbReference type="ARBA" id="ARBA00022723"/>
    </source>
</evidence>
<dbReference type="GO" id="GO:0008081">
    <property type="term" value="F:phosphoric diester hydrolase activity"/>
    <property type="evidence" value="ECO:0007669"/>
    <property type="project" value="TreeGrafter"/>
</dbReference>
<keyword evidence="2 10" id="KW-0863">Zinc-finger</keyword>
<dbReference type="NCBIfam" id="TIGR00633">
    <property type="entry name" value="xth"/>
    <property type="match status" value="1"/>
</dbReference>
<dbReference type="Proteomes" id="UP000650582">
    <property type="component" value="Unassembled WGS sequence"/>
</dbReference>
<dbReference type="InterPro" id="IPR036691">
    <property type="entry name" value="Endo/exonu/phosph_ase_sf"/>
</dbReference>
<dbReference type="GO" id="GO:0003906">
    <property type="term" value="F:DNA-(apurinic or apyrimidinic site) endonuclease activity"/>
    <property type="evidence" value="ECO:0007669"/>
    <property type="project" value="TreeGrafter"/>
</dbReference>
<organism evidence="13 14">
    <name type="scientific">Rhizoctonia solani</name>
    <dbReference type="NCBI Taxonomy" id="456999"/>
    <lineage>
        <taxon>Eukaryota</taxon>
        <taxon>Fungi</taxon>
        <taxon>Dikarya</taxon>
        <taxon>Basidiomycota</taxon>
        <taxon>Agaricomycotina</taxon>
        <taxon>Agaricomycetes</taxon>
        <taxon>Cantharellales</taxon>
        <taxon>Ceratobasidiaceae</taxon>
        <taxon>Rhizoctonia</taxon>
    </lineage>
</organism>
<dbReference type="EMBL" id="JACYCC010000040">
    <property type="protein sequence ID" value="KAF8677462.1"/>
    <property type="molecule type" value="Genomic_DNA"/>
</dbReference>
<dbReference type="PROSITE" id="PS51999">
    <property type="entry name" value="ZF_GRF"/>
    <property type="match status" value="1"/>
</dbReference>
<evidence type="ECO:0000256" key="6">
    <source>
        <dbReference type="ARBA" id="ARBA00023242"/>
    </source>
</evidence>
<evidence type="ECO:0000313" key="13">
    <source>
        <dbReference type="EMBL" id="KAF8677462.1"/>
    </source>
</evidence>
<dbReference type="SUPFAM" id="SSF56219">
    <property type="entry name" value="DNase I-like"/>
    <property type="match status" value="1"/>
</dbReference>
<keyword evidence="4" id="KW-0862">Zinc</keyword>
<dbReference type="InterPro" id="IPR027417">
    <property type="entry name" value="P-loop_NTPase"/>
</dbReference>
<feature type="domain" description="GRF-type" evidence="12">
    <location>
        <begin position="961"/>
        <end position="1022"/>
    </location>
</feature>
<sequence length="1030" mass="113301">MLSSTKQSLRYCSARLPTSRSFTSGLICQAKAAKPTAPAKSKGGGFKVKKEEYSGNKKIAAAKVGPLPAHFLAGHHLLQPPQRELKLPQLAPDVLTSRAVGTAVSLPSGPGSITGTFGLPISLESEFLHLSNPTSVIRDTTLTVINALDGGYKSGTSNKDARIALTGATGSGKSHLLLQATNYAAASKWIVLYVPRVISWVDSTTPYAYDPRTKTFQQPELAAQVLGQFISANSGILLAPSTKITKDIQNERLGSFSQGDPLSVLLNIGQKDQSLATEVLSVTLEILGEQAEYVGIPSSTTNVLRNKNRHPVLLAIDDFQALFCMSRYRDPQYQLIYSHHLSLPRLILEYASGKRILAKGAVVGALSSTDARFLAPLPLKEALGVVEPGSVSPYEHRNKDVAFYASGVQGLSVPYKMQLSEAASMFDIWVKNNVLHTPAKDSLFLSKWYELKTCGEMLKELGADIVCFQEMKISRQLLTRSLAVPENYNSVMSFPKSKGGYSGVAVYTNNTRVVPLKAEEGLLGGYQSTSKIQMDVQEHISKAYPESGLLELMPEEEGGIPTELSDLDSEGRSLVVDFGLFVLINVYCPNLTSEERMPFKYNFHKVLEDRVRILMQEGREVIVLGDLNVVAAPIDHCEGNLDSRKNAFWDSPVRTWFRQWLDPEGPMVDAIRSSWPNREKMFTCWDTRTNARESNYGTRIDYILITKGLLPWFKHGDIQPDIRGSDHCPIFIDLHDEITSSDGEVLHLADFLGLASVSGQQRDPPPISTKFWDEFSDKQKLLSAFFSKESSHSISKPSTQTSEHNLQKIGSGAEIRNDESPSAGSVSGCSTQVPLLAAGQTESGKPAGINGHKRKATSSRLETGDTSPKKPKKSQTTGTVSNQRKLSNFFTNSFQPKSSAKRFSSPPIEVSDSEDEARSPKPKSGFVLSESNLESNSQVKSTESAKHKWFQLMRPVEPPRCIVHDAPTKEFTVNKAGPNKGKKFFICSMPMGPGYDSGKSTRLREEVDPRYRCNYFKWASDVKRETKLNA</sequence>
<name>A0A8H7H6I3_9AGAM</name>
<keyword evidence="5 8" id="KW-0460">Magnesium</keyword>
<feature type="active site" description="Proton acceptor" evidence="7">
    <location>
        <position position="727"/>
    </location>
</feature>
<accession>A0A8H7H6I3</accession>
<dbReference type="GO" id="GO:0008270">
    <property type="term" value="F:zinc ion binding"/>
    <property type="evidence" value="ECO:0007669"/>
    <property type="project" value="UniProtKB-KW"/>
</dbReference>
<feature type="site" description="Important for catalytic activity" evidence="9">
    <location>
        <position position="701"/>
    </location>
</feature>
<feature type="site" description="Interaction with DNA substrate" evidence="9">
    <location>
        <position position="727"/>
    </location>
</feature>
<feature type="binding site" evidence="8">
    <location>
        <position position="726"/>
    </location>
    <ligand>
        <name>Mg(2+)</name>
        <dbReference type="ChEBI" id="CHEBI:18420"/>
        <label>1</label>
    </ligand>
</feature>
<evidence type="ECO:0000259" key="12">
    <source>
        <dbReference type="PROSITE" id="PS51999"/>
    </source>
</evidence>
<dbReference type="SUPFAM" id="SSF52540">
    <property type="entry name" value="P-loop containing nucleoside triphosphate hydrolases"/>
    <property type="match status" value="1"/>
</dbReference>
<dbReference type="InterPro" id="IPR010666">
    <property type="entry name" value="Znf_GRF"/>
</dbReference>
<comment type="cofactor">
    <cofactor evidence="8">
        <name>Mg(2+)</name>
        <dbReference type="ChEBI" id="CHEBI:18420"/>
    </cofactor>
    <cofactor evidence="8">
        <name>Mn(2+)</name>
        <dbReference type="ChEBI" id="CHEBI:29035"/>
    </cofactor>
    <text evidence="8">Probably binds two magnesium or manganese ions per subunit.</text>
</comment>
<dbReference type="GO" id="GO:0016829">
    <property type="term" value="F:lyase activity"/>
    <property type="evidence" value="ECO:0007669"/>
    <property type="project" value="UniProtKB-KW"/>
</dbReference>
<evidence type="ECO:0000313" key="14">
    <source>
        <dbReference type="Proteomes" id="UP000650582"/>
    </source>
</evidence>
<evidence type="ECO:0000256" key="8">
    <source>
        <dbReference type="PIRSR" id="PIRSR604808-2"/>
    </source>
</evidence>
<feature type="binding site" evidence="8">
    <location>
        <position position="727"/>
    </location>
    <ligand>
        <name>Mg(2+)</name>
        <dbReference type="ChEBI" id="CHEBI:18420"/>
        <label>1</label>
    </ligand>
</feature>
<feature type="active site" description="Proton donor/acceptor" evidence="7">
    <location>
        <position position="626"/>
    </location>
</feature>
<comment type="caution">
    <text evidence="13">The sequence shown here is derived from an EMBL/GenBank/DDBJ whole genome shotgun (WGS) entry which is preliminary data.</text>
</comment>
<dbReference type="PANTHER" id="PTHR22748:SF4">
    <property type="entry name" value="DNA-(APURINIC OR APYRIMIDINIC SITE) ENDONUCLEASE 2"/>
    <property type="match status" value="1"/>
</dbReference>
<dbReference type="PROSITE" id="PS51435">
    <property type="entry name" value="AP_NUCLEASE_F1_4"/>
    <property type="match status" value="1"/>
</dbReference>
<keyword evidence="1 8" id="KW-0479">Metal-binding</keyword>
<feature type="binding site" evidence="8">
    <location>
        <position position="470"/>
    </location>
    <ligand>
        <name>Mg(2+)</name>
        <dbReference type="ChEBI" id="CHEBI:18420"/>
        <label>1</label>
    </ligand>
</feature>
<keyword evidence="13" id="KW-0456">Lyase</keyword>
<dbReference type="PANTHER" id="PTHR22748">
    <property type="entry name" value="AP ENDONUCLEASE"/>
    <property type="match status" value="1"/>
</dbReference>
<feature type="binding site" evidence="8">
    <location>
        <position position="626"/>
    </location>
    <ligand>
        <name>Mg(2+)</name>
        <dbReference type="ChEBI" id="CHEBI:18420"/>
        <label>1</label>
    </ligand>
</feature>
<dbReference type="InterPro" id="IPR019368">
    <property type="entry name" value="Ribosomal_mS29"/>
</dbReference>
<evidence type="ECO:0000256" key="3">
    <source>
        <dbReference type="ARBA" id="ARBA00022801"/>
    </source>
</evidence>
<keyword evidence="8" id="KW-0464">Manganese</keyword>
<evidence type="ECO:0000256" key="4">
    <source>
        <dbReference type="ARBA" id="ARBA00022833"/>
    </source>
</evidence>
<feature type="binding site" evidence="8">
    <location>
        <position position="628"/>
    </location>
    <ligand>
        <name>Mg(2+)</name>
        <dbReference type="ChEBI" id="CHEBI:18420"/>
        <label>1</label>
    </ligand>
</feature>
<evidence type="ECO:0000256" key="11">
    <source>
        <dbReference type="SAM" id="MobiDB-lite"/>
    </source>
</evidence>